<sequence length="166" mass="18854">MYGLKPLSEKIPAIADQAFARKFVMLGRILTHWQDIVGDDLANKTQPVKLHYRKTKDGSKRATASLDISTSSANATMLHYRKDLILERLNQIFGDRWITAIRFVPAEASEQDFKGRPEPRKTLTENDKLYLSEVLGAVEDPELKARLESLGQAMLQDRSRNSKQVI</sequence>
<dbReference type="EMBL" id="CP066681">
    <property type="protein sequence ID" value="QQG35435.1"/>
    <property type="molecule type" value="Genomic_DNA"/>
</dbReference>
<evidence type="ECO:0000313" key="2">
    <source>
        <dbReference type="Proteomes" id="UP000595362"/>
    </source>
</evidence>
<proteinExistence type="predicted"/>
<gene>
    <name evidence="1" type="ORF">HYS17_07765</name>
</gene>
<dbReference type="PIRSF" id="PIRSF032064">
    <property type="entry name" value="UCP032064"/>
    <property type="match status" value="1"/>
</dbReference>
<dbReference type="AlphaFoldDB" id="A0A7T5R0U6"/>
<name>A0A7T5R0U6_9BACT</name>
<reference evidence="1 2" key="1">
    <citation type="submission" date="2020-07" db="EMBL/GenBank/DDBJ databases">
        <title>Huge and variable diversity of episymbiotic CPR bacteria and DPANN archaea in groundwater ecosystems.</title>
        <authorList>
            <person name="He C.Y."/>
            <person name="Keren R."/>
            <person name="Whittaker M."/>
            <person name="Farag I.F."/>
            <person name="Doudna J."/>
            <person name="Cate J.H.D."/>
            <person name="Banfield J.F."/>
        </authorList>
    </citation>
    <scope>NUCLEOTIDE SEQUENCE [LARGE SCALE GENOMIC DNA]</scope>
    <source>
        <strain evidence="1">NC_groundwater_70_Ag_B-0.1um_54_66</strain>
    </source>
</reference>
<dbReference type="Pfam" id="PF05258">
    <property type="entry name" value="DciA"/>
    <property type="match status" value="1"/>
</dbReference>
<evidence type="ECO:0000313" key="1">
    <source>
        <dbReference type="EMBL" id="QQG35435.1"/>
    </source>
</evidence>
<accession>A0A7T5R0U6</accession>
<protein>
    <submittedName>
        <fullName evidence="1">DUF721 domain-containing protein</fullName>
    </submittedName>
</protein>
<dbReference type="Proteomes" id="UP000595362">
    <property type="component" value="Chromosome"/>
</dbReference>
<dbReference type="InterPro" id="IPR007922">
    <property type="entry name" value="DciA-like"/>
</dbReference>
<organism evidence="1 2">
    <name type="scientific">Micavibrio aeruginosavorus</name>
    <dbReference type="NCBI Taxonomy" id="349221"/>
    <lineage>
        <taxon>Bacteria</taxon>
        <taxon>Pseudomonadati</taxon>
        <taxon>Bdellovibrionota</taxon>
        <taxon>Bdellovibrionia</taxon>
        <taxon>Bdellovibrionales</taxon>
        <taxon>Pseudobdellovibrionaceae</taxon>
        <taxon>Micavibrio</taxon>
    </lineage>
</organism>
<dbReference type="InterPro" id="IPR010593">
    <property type="entry name" value="DUF1159"/>
</dbReference>